<dbReference type="AlphaFoldDB" id="A0A3B0X6K9"/>
<evidence type="ECO:0008006" key="2">
    <source>
        <dbReference type="Google" id="ProtNLM"/>
    </source>
</evidence>
<reference evidence="1" key="1">
    <citation type="submission" date="2018-06" db="EMBL/GenBank/DDBJ databases">
        <authorList>
            <person name="Zhirakovskaya E."/>
        </authorList>
    </citation>
    <scope>NUCLEOTIDE SEQUENCE</scope>
</reference>
<organism evidence="1">
    <name type="scientific">hydrothermal vent metagenome</name>
    <dbReference type="NCBI Taxonomy" id="652676"/>
    <lineage>
        <taxon>unclassified sequences</taxon>
        <taxon>metagenomes</taxon>
        <taxon>ecological metagenomes</taxon>
    </lineage>
</organism>
<name>A0A3B0X6K9_9ZZZZ</name>
<evidence type="ECO:0000313" key="1">
    <source>
        <dbReference type="EMBL" id="VAW57189.1"/>
    </source>
</evidence>
<dbReference type="EMBL" id="UOFF01000350">
    <property type="protein sequence ID" value="VAW57189.1"/>
    <property type="molecule type" value="Genomic_DNA"/>
</dbReference>
<protein>
    <recommendedName>
        <fullName evidence="2">Transcriptional regulator</fullName>
    </recommendedName>
</protein>
<sequence>MLDVFNSKDFIIFTTRDYALHQQLSISSASKRLSRLREKKLLTQVTKGVWANTEHPYFHPTSCVPYLLNNESGYISFLTALHFHGALSQIPKTIQVATTGHSRVLDSLVGYYEFIQIKPELMLMQTQVIWSEMQLPYLLATPEKSLIDVLYISTRKNKRFMRMPELELTPDLINTNIFRKLFKQLPLSPRILNAMQLRAEALGVL</sequence>
<accession>A0A3B0X6K9</accession>
<gene>
    <name evidence="1" type="ORF">MNBD_GAMMA07-1991</name>
</gene>
<proteinExistence type="predicted"/>